<evidence type="ECO:0000313" key="3">
    <source>
        <dbReference type="Proteomes" id="UP000233551"/>
    </source>
</evidence>
<keyword evidence="3" id="KW-1185">Reference proteome</keyword>
<evidence type="ECO:0008006" key="4">
    <source>
        <dbReference type="Google" id="ProtNLM"/>
    </source>
</evidence>
<sequence length="316" mass="35934">MDTPKPRDPKTRMRVPTRTTFEFVQLGDSIGDILSGFGLDPVCLLACLFIASSYISDILGEIHDYAKLPINWNLLKAAVGFWDPQYAVFNFHGTELTPTIEKYTTLVERPGATQDIVEVHAAAYTIIVLVERSMEPRRSHGHWMSSDHRAPPHQPFRMLACLPRPSNQAARWLARHSRRGKPCSLPNCMDKICPFSFRKVPENQGDSLMVGHSPHAGPLLSGAPYRRRASIRRHFSIRGPVSPTFIPQVPIAPPEAECSNQAARRMELQSLQEEVDRLHREIAEVRIELTDQRELQREIAQARARVWRARIGRQRT</sequence>
<name>A0A2I0KCP1_PUNGR</name>
<dbReference type="EMBL" id="PGOL01000679">
    <property type="protein sequence ID" value="PKI66305.1"/>
    <property type="molecule type" value="Genomic_DNA"/>
</dbReference>
<evidence type="ECO:0000256" key="1">
    <source>
        <dbReference type="SAM" id="Coils"/>
    </source>
</evidence>
<protein>
    <recommendedName>
        <fullName evidence="4">Aminotransferase-like plant mobile domain-containing protein</fullName>
    </recommendedName>
</protein>
<evidence type="ECO:0000313" key="2">
    <source>
        <dbReference type="EMBL" id="PKI66305.1"/>
    </source>
</evidence>
<proteinExistence type="predicted"/>
<feature type="coiled-coil region" evidence="1">
    <location>
        <begin position="261"/>
        <end position="295"/>
    </location>
</feature>
<reference evidence="2 3" key="1">
    <citation type="submission" date="2017-11" db="EMBL/GenBank/DDBJ databases">
        <title>De-novo sequencing of pomegranate (Punica granatum L.) genome.</title>
        <authorList>
            <person name="Akparov Z."/>
            <person name="Amiraslanov A."/>
            <person name="Hajiyeva S."/>
            <person name="Abbasov M."/>
            <person name="Kaur K."/>
            <person name="Hamwieh A."/>
            <person name="Solovyev V."/>
            <person name="Salamov A."/>
            <person name="Braich B."/>
            <person name="Kosarev P."/>
            <person name="Mahmoud A."/>
            <person name="Hajiyev E."/>
            <person name="Babayeva S."/>
            <person name="Izzatullayeva V."/>
            <person name="Mammadov A."/>
            <person name="Mammadov A."/>
            <person name="Sharifova S."/>
            <person name="Ojaghi J."/>
            <person name="Eynullazada K."/>
            <person name="Bayramov B."/>
            <person name="Abdulazimova A."/>
            <person name="Shahmuradov I."/>
        </authorList>
    </citation>
    <scope>NUCLEOTIDE SEQUENCE [LARGE SCALE GENOMIC DNA]</scope>
    <source>
        <strain evidence="3">cv. AG2017</strain>
        <tissue evidence="2">Leaf</tissue>
    </source>
</reference>
<keyword evidence="1" id="KW-0175">Coiled coil</keyword>
<organism evidence="2 3">
    <name type="scientific">Punica granatum</name>
    <name type="common">Pomegranate</name>
    <dbReference type="NCBI Taxonomy" id="22663"/>
    <lineage>
        <taxon>Eukaryota</taxon>
        <taxon>Viridiplantae</taxon>
        <taxon>Streptophyta</taxon>
        <taxon>Embryophyta</taxon>
        <taxon>Tracheophyta</taxon>
        <taxon>Spermatophyta</taxon>
        <taxon>Magnoliopsida</taxon>
        <taxon>eudicotyledons</taxon>
        <taxon>Gunneridae</taxon>
        <taxon>Pentapetalae</taxon>
        <taxon>rosids</taxon>
        <taxon>malvids</taxon>
        <taxon>Myrtales</taxon>
        <taxon>Lythraceae</taxon>
        <taxon>Punica</taxon>
    </lineage>
</organism>
<dbReference type="Proteomes" id="UP000233551">
    <property type="component" value="Unassembled WGS sequence"/>
</dbReference>
<accession>A0A2I0KCP1</accession>
<dbReference type="AlphaFoldDB" id="A0A2I0KCP1"/>
<comment type="caution">
    <text evidence="2">The sequence shown here is derived from an EMBL/GenBank/DDBJ whole genome shotgun (WGS) entry which is preliminary data.</text>
</comment>
<gene>
    <name evidence="2" type="ORF">CRG98_013267</name>
</gene>